<gene>
    <name evidence="1" type="ORF">EVAR_5251_1</name>
</gene>
<protein>
    <submittedName>
        <fullName evidence="1">Uncharacterized protein</fullName>
    </submittedName>
</protein>
<name>A0A4C1XSB1_EUMVA</name>
<dbReference type="Proteomes" id="UP000299102">
    <property type="component" value="Unassembled WGS sequence"/>
</dbReference>
<keyword evidence="2" id="KW-1185">Reference proteome</keyword>
<reference evidence="1 2" key="1">
    <citation type="journal article" date="2019" name="Commun. Biol.">
        <title>The bagworm genome reveals a unique fibroin gene that provides high tensile strength.</title>
        <authorList>
            <person name="Kono N."/>
            <person name="Nakamura H."/>
            <person name="Ohtoshi R."/>
            <person name="Tomita M."/>
            <person name="Numata K."/>
            <person name="Arakawa K."/>
        </authorList>
    </citation>
    <scope>NUCLEOTIDE SEQUENCE [LARGE SCALE GENOMIC DNA]</scope>
</reference>
<evidence type="ECO:0000313" key="1">
    <source>
        <dbReference type="EMBL" id="GBP65105.1"/>
    </source>
</evidence>
<proteinExistence type="predicted"/>
<evidence type="ECO:0000313" key="2">
    <source>
        <dbReference type="Proteomes" id="UP000299102"/>
    </source>
</evidence>
<comment type="caution">
    <text evidence="1">The sequence shown here is derived from an EMBL/GenBank/DDBJ whole genome shotgun (WGS) entry which is preliminary data.</text>
</comment>
<accession>A0A4C1XSB1</accession>
<dbReference type="AlphaFoldDB" id="A0A4C1XSB1"/>
<dbReference type="EMBL" id="BGZK01000919">
    <property type="protein sequence ID" value="GBP65105.1"/>
    <property type="molecule type" value="Genomic_DNA"/>
</dbReference>
<sequence length="105" mass="11658">MIYAEDSGTGAPSGTSGDADDIYLLKVGAVRGSVRPDTREIPPICVSIPMLISIDVFYILVCVADTYVQTPVVLWVWLRVLWDGSAFDFQSVKPVYEKKNYHFSP</sequence>
<organism evidence="1 2">
    <name type="scientific">Eumeta variegata</name>
    <name type="common">Bagworm moth</name>
    <name type="synonym">Eumeta japonica</name>
    <dbReference type="NCBI Taxonomy" id="151549"/>
    <lineage>
        <taxon>Eukaryota</taxon>
        <taxon>Metazoa</taxon>
        <taxon>Ecdysozoa</taxon>
        <taxon>Arthropoda</taxon>
        <taxon>Hexapoda</taxon>
        <taxon>Insecta</taxon>
        <taxon>Pterygota</taxon>
        <taxon>Neoptera</taxon>
        <taxon>Endopterygota</taxon>
        <taxon>Lepidoptera</taxon>
        <taxon>Glossata</taxon>
        <taxon>Ditrysia</taxon>
        <taxon>Tineoidea</taxon>
        <taxon>Psychidae</taxon>
        <taxon>Oiketicinae</taxon>
        <taxon>Eumeta</taxon>
    </lineage>
</organism>